<dbReference type="EMBL" id="BQXS01011542">
    <property type="protein sequence ID" value="GKT13822.1"/>
    <property type="molecule type" value="Genomic_DNA"/>
</dbReference>
<proteinExistence type="predicted"/>
<gene>
    <name evidence="1" type="ORF">ADUPG1_010346</name>
</gene>
<sequence>MDRYDFRETDARRFNPSYLTTSSLTMDQPKDTYVTQPSILSKEKQETFGKVETSILSAPRWTKFTKESYFIFKKQLKSYQADRGKALVFSRISEAVKLNIDTEIDDFDQDDCFSA</sequence>
<reference evidence="1" key="1">
    <citation type="submission" date="2022-03" db="EMBL/GenBank/DDBJ databases">
        <title>Draft genome sequence of Aduncisulcus paluster, a free-living microaerophilic Fornicata.</title>
        <authorList>
            <person name="Yuyama I."/>
            <person name="Kume K."/>
            <person name="Tamura T."/>
            <person name="Inagaki Y."/>
            <person name="Hashimoto T."/>
        </authorList>
    </citation>
    <scope>NUCLEOTIDE SEQUENCE</scope>
    <source>
        <strain evidence="1">NY0171</strain>
    </source>
</reference>
<name>A0ABQ5JRJ1_9EUKA</name>
<dbReference type="Proteomes" id="UP001057375">
    <property type="component" value="Unassembled WGS sequence"/>
</dbReference>
<keyword evidence="2" id="KW-1185">Reference proteome</keyword>
<evidence type="ECO:0000313" key="2">
    <source>
        <dbReference type="Proteomes" id="UP001057375"/>
    </source>
</evidence>
<organism evidence="1 2">
    <name type="scientific">Aduncisulcus paluster</name>
    <dbReference type="NCBI Taxonomy" id="2918883"/>
    <lineage>
        <taxon>Eukaryota</taxon>
        <taxon>Metamonada</taxon>
        <taxon>Carpediemonas-like organisms</taxon>
        <taxon>Aduncisulcus</taxon>
    </lineage>
</organism>
<accession>A0ABQ5JRJ1</accession>
<protein>
    <submittedName>
        <fullName evidence="1">Uncharacterized protein</fullName>
    </submittedName>
</protein>
<evidence type="ECO:0000313" key="1">
    <source>
        <dbReference type="EMBL" id="GKT13822.1"/>
    </source>
</evidence>
<comment type="caution">
    <text evidence="1">The sequence shown here is derived from an EMBL/GenBank/DDBJ whole genome shotgun (WGS) entry which is preliminary data.</text>
</comment>